<feature type="transmembrane region" description="Helical" evidence="8">
    <location>
        <begin position="54"/>
        <end position="73"/>
    </location>
</feature>
<evidence type="ECO:0000256" key="6">
    <source>
        <dbReference type="ARBA" id="ARBA00022989"/>
    </source>
</evidence>
<evidence type="ECO:0000256" key="3">
    <source>
        <dbReference type="ARBA" id="ARBA00022448"/>
    </source>
</evidence>
<dbReference type="CDD" id="cd17502">
    <property type="entry name" value="MFS_Azr1_MDR_like"/>
    <property type="match status" value="1"/>
</dbReference>
<evidence type="ECO:0000256" key="8">
    <source>
        <dbReference type="SAM" id="Phobius"/>
    </source>
</evidence>
<sequence>MTTERIDRNSVGLRSERGPILLAVMLSTGLVALDATILATAVPSVVEDLGGFTQFPWLFSIYLLAQAVSVPIYGKLADLRGRKPMILFGVTLFVIGSVLCGFAWSMPALIAFRLIQGLGAGAIQPIGMTIIGDIYTVAERAKVQGYLASVWGISSFVGPTLGGVFSDYISWRWIFFVNVPLGVAAAIVLRKRFAEKVAEKTKHQIDYAGAVLLAVGGSLLLLGLLEGGVMWAWDSLISIAILSVAVALIVAFALVERRAAEPILPPWVLSRRVLNSANATAFLIGLLMMGLSTYVPVFAQGVLGTSALIAGFALAAMTIGWPISASLSGRIYLRLGFRWTMLLGSAFVVLGSGILLTVSATSGVWQLAAACFVIGVGLGFSSAPAVVAAQSSVDWQHRGVVTGANMFSRSVGSAVGVAAFGAVANGEIAARLGGAHQDIGKLPADVLAPAIHDVFYVAAGAAVLLIVAVAFIPNRIPEKPLAAN</sequence>
<feature type="transmembrane region" description="Helical" evidence="8">
    <location>
        <begin position="210"/>
        <end position="230"/>
    </location>
</feature>
<feature type="transmembrane region" description="Helical" evidence="8">
    <location>
        <begin position="171"/>
        <end position="189"/>
    </location>
</feature>
<reference evidence="10 11" key="1">
    <citation type="submission" date="2019-03" db="EMBL/GenBank/DDBJ databases">
        <title>Draft genome sequences of novel Actinobacteria.</title>
        <authorList>
            <person name="Sahin N."/>
            <person name="Ay H."/>
            <person name="Saygin H."/>
        </authorList>
    </citation>
    <scope>NUCLEOTIDE SEQUENCE [LARGE SCALE GENOMIC DNA]</scope>
    <source>
        <strain evidence="10 11">JCM 13523</strain>
    </source>
</reference>
<feature type="transmembrane region" description="Helical" evidence="8">
    <location>
        <begin position="236"/>
        <end position="255"/>
    </location>
</feature>
<dbReference type="EMBL" id="SMKX01000138">
    <property type="protein sequence ID" value="TDD48737.1"/>
    <property type="molecule type" value="Genomic_DNA"/>
</dbReference>
<dbReference type="Pfam" id="PF07690">
    <property type="entry name" value="MFS_1"/>
    <property type="match status" value="1"/>
</dbReference>
<feature type="transmembrane region" description="Helical" evidence="8">
    <location>
        <begin position="85"/>
        <end position="104"/>
    </location>
</feature>
<dbReference type="Gene3D" id="1.20.1720.10">
    <property type="entry name" value="Multidrug resistance protein D"/>
    <property type="match status" value="1"/>
</dbReference>
<feature type="transmembrane region" description="Helical" evidence="8">
    <location>
        <begin position="454"/>
        <end position="472"/>
    </location>
</feature>
<comment type="subcellular location">
    <subcellularLocation>
        <location evidence="1">Cell inner membrane</location>
        <topology evidence="1">Multi-pass membrane protein</topology>
    </subcellularLocation>
</comment>
<accession>A0A4V2YM11</accession>
<dbReference type="FunFam" id="1.20.1720.10:FF:000004">
    <property type="entry name" value="EmrB/QacA family drug resistance transporter"/>
    <property type="match status" value="1"/>
</dbReference>
<dbReference type="InterPro" id="IPR020846">
    <property type="entry name" value="MFS_dom"/>
</dbReference>
<name>A0A4V2YM11_9ACTN</name>
<feature type="transmembrane region" description="Helical" evidence="8">
    <location>
        <begin position="364"/>
        <end position="389"/>
    </location>
</feature>
<dbReference type="OrthoDB" id="7375466at2"/>
<evidence type="ECO:0000256" key="1">
    <source>
        <dbReference type="ARBA" id="ARBA00004429"/>
    </source>
</evidence>
<organism evidence="10 11">
    <name type="scientific">Kribbella antibiotica</name>
    <dbReference type="NCBI Taxonomy" id="190195"/>
    <lineage>
        <taxon>Bacteria</taxon>
        <taxon>Bacillati</taxon>
        <taxon>Actinomycetota</taxon>
        <taxon>Actinomycetes</taxon>
        <taxon>Propionibacteriales</taxon>
        <taxon>Kribbellaceae</taxon>
        <taxon>Kribbella</taxon>
    </lineage>
</organism>
<evidence type="ECO:0000259" key="9">
    <source>
        <dbReference type="PROSITE" id="PS50850"/>
    </source>
</evidence>
<dbReference type="GO" id="GO:0022857">
    <property type="term" value="F:transmembrane transporter activity"/>
    <property type="evidence" value="ECO:0007669"/>
    <property type="project" value="InterPro"/>
</dbReference>
<dbReference type="RefSeq" id="WP_132174597.1">
    <property type="nucleotide sequence ID" value="NZ_SMKX01000138.1"/>
</dbReference>
<dbReference type="PANTHER" id="PTHR23501:SF191">
    <property type="entry name" value="VACUOLAR BASIC AMINO ACID TRANSPORTER 4"/>
    <property type="match status" value="1"/>
</dbReference>
<keyword evidence="6 8" id="KW-1133">Transmembrane helix</keyword>
<dbReference type="InterPro" id="IPR011701">
    <property type="entry name" value="MFS"/>
</dbReference>
<keyword evidence="3" id="KW-0813">Transport</keyword>
<evidence type="ECO:0000256" key="4">
    <source>
        <dbReference type="ARBA" id="ARBA00022475"/>
    </source>
</evidence>
<feature type="transmembrane region" description="Helical" evidence="8">
    <location>
        <begin position="301"/>
        <end position="323"/>
    </location>
</feature>
<proteinExistence type="inferred from homology"/>
<protein>
    <submittedName>
        <fullName evidence="10">MFS transporter</fullName>
    </submittedName>
</protein>
<keyword evidence="4" id="KW-1003">Cell membrane</keyword>
<dbReference type="AlphaFoldDB" id="A0A4V2YM11"/>
<feature type="transmembrane region" description="Helical" evidence="8">
    <location>
        <begin position="20"/>
        <end position="42"/>
    </location>
</feature>
<feature type="transmembrane region" description="Helical" evidence="8">
    <location>
        <begin position="110"/>
        <end position="131"/>
    </location>
</feature>
<dbReference type="SUPFAM" id="SSF103473">
    <property type="entry name" value="MFS general substrate transporter"/>
    <property type="match status" value="1"/>
</dbReference>
<feature type="transmembrane region" description="Helical" evidence="8">
    <location>
        <begin position="335"/>
        <end position="358"/>
    </location>
</feature>
<comment type="caution">
    <text evidence="10">The sequence shown here is derived from an EMBL/GenBank/DDBJ whole genome shotgun (WGS) entry which is preliminary data.</text>
</comment>
<dbReference type="PRINTS" id="PR01036">
    <property type="entry name" value="TCRTETB"/>
</dbReference>
<feature type="transmembrane region" description="Helical" evidence="8">
    <location>
        <begin position="410"/>
        <end position="434"/>
    </location>
</feature>
<evidence type="ECO:0000256" key="2">
    <source>
        <dbReference type="ARBA" id="ARBA00007520"/>
    </source>
</evidence>
<keyword evidence="7 8" id="KW-0472">Membrane</keyword>
<dbReference type="PROSITE" id="PS50850">
    <property type="entry name" value="MFS"/>
    <property type="match status" value="1"/>
</dbReference>
<keyword evidence="5 8" id="KW-0812">Transmembrane</keyword>
<dbReference type="PANTHER" id="PTHR23501">
    <property type="entry name" value="MAJOR FACILITATOR SUPERFAMILY"/>
    <property type="match status" value="1"/>
</dbReference>
<dbReference type="Gene3D" id="1.20.1250.20">
    <property type="entry name" value="MFS general substrate transporter like domains"/>
    <property type="match status" value="1"/>
</dbReference>
<dbReference type="InterPro" id="IPR036259">
    <property type="entry name" value="MFS_trans_sf"/>
</dbReference>
<evidence type="ECO:0000313" key="11">
    <source>
        <dbReference type="Proteomes" id="UP000295124"/>
    </source>
</evidence>
<dbReference type="Proteomes" id="UP000295124">
    <property type="component" value="Unassembled WGS sequence"/>
</dbReference>
<feature type="transmembrane region" description="Helical" evidence="8">
    <location>
        <begin position="276"/>
        <end position="295"/>
    </location>
</feature>
<evidence type="ECO:0000256" key="7">
    <source>
        <dbReference type="ARBA" id="ARBA00023136"/>
    </source>
</evidence>
<evidence type="ECO:0000313" key="10">
    <source>
        <dbReference type="EMBL" id="TDD48737.1"/>
    </source>
</evidence>
<keyword evidence="11" id="KW-1185">Reference proteome</keyword>
<feature type="transmembrane region" description="Helical" evidence="8">
    <location>
        <begin position="143"/>
        <end position="165"/>
    </location>
</feature>
<gene>
    <name evidence="10" type="ORF">E1263_33065</name>
</gene>
<feature type="domain" description="Major facilitator superfamily (MFS) profile" evidence="9">
    <location>
        <begin position="20"/>
        <end position="477"/>
    </location>
</feature>
<comment type="similarity">
    <text evidence="2">Belongs to the major facilitator superfamily. TCR/Tet family.</text>
</comment>
<evidence type="ECO:0000256" key="5">
    <source>
        <dbReference type="ARBA" id="ARBA00022692"/>
    </source>
</evidence>
<dbReference type="GO" id="GO:0005886">
    <property type="term" value="C:plasma membrane"/>
    <property type="evidence" value="ECO:0007669"/>
    <property type="project" value="UniProtKB-SubCell"/>
</dbReference>